<comment type="caution">
    <text evidence="1">The sequence shown here is derived from an EMBL/GenBank/DDBJ whole genome shotgun (WGS) entry which is preliminary data.</text>
</comment>
<reference evidence="1" key="1">
    <citation type="submission" date="2023-07" db="EMBL/GenBank/DDBJ databases">
        <authorList>
            <consortium name="AG Swart"/>
            <person name="Singh M."/>
            <person name="Singh A."/>
            <person name="Seah K."/>
            <person name="Emmerich C."/>
        </authorList>
    </citation>
    <scope>NUCLEOTIDE SEQUENCE</scope>
    <source>
        <strain evidence="1">DP1</strain>
    </source>
</reference>
<protein>
    <submittedName>
        <fullName evidence="1">Uncharacterized protein</fullName>
    </submittedName>
</protein>
<dbReference type="Proteomes" id="UP001295684">
    <property type="component" value="Unassembled WGS sequence"/>
</dbReference>
<organism evidence="1 2">
    <name type="scientific">Euplotes crassus</name>
    <dbReference type="NCBI Taxonomy" id="5936"/>
    <lineage>
        <taxon>Eukaryota</taxon>
        <taxon>Sar</taxon>
        <taxon>Alveolata</taxon>
        <taxon>Ciliophora</taxon>
        <taxon>Intramacronucleata</taxon>
        <taxon>Spirotrichea</taxon>
        <taxon>Hypotrichia</taxon>
        <taxon>Euplotida</taxon>
        <taxon>Euplotidae</taxon>
        <taxon>Moneuplotes</taxon>
    </lineage>
</organism>
<evidence type="ECO:0000313" key="2">
    <source>
        <dbReference type="Proteomes" id="UP001295684"/>
    </source>
</evidence>
<proteinExistence type="predicted"/>
<evidence type="ECO:0000313" key="1">
    <source>
        <dbReference type="EMBL" id="CAI2378638.1"/>
    </source>
</evidence>
<accession>A0AAD2D400</accession>
<dbReference type="EMBL" id="CAMPGE010020386">
    <property type="protein sequence ID" value="CAI2378638.1"/>
    <property type="molecule type" value="Genomic_DNA"/>
</dbReference>
<sequence length="193" mass="22928">MPLSQPRREQSRFLCNDKVVRVSSKNYFVKRSISKKKSYERGISPVGSQSIEGLMRIEETKPVYQAVNKKMIQYERLKQVLESDYVRNLKNITQKYEVGKKLDYRIRFRDKQGFRTSEKQRRKIECSPDLPQFSKSRLATTTKPPIHLAMVNSPKSRIDYTPKNLKNLFGKPRRSRCYMSYLDRYPKQDFDSL</sequence>
<gene>
    <name evidence="1" type="ORF">ECRASSUSDP1_LOCUS20036</name>
</gene>
<keyword evidence="2" id="KW-1185">Reference proteome</keyword>
<dbReference type="AlphaFoldDB" id="A0AAD2D400"/>
<name>A0AAD2D400_EUPCR</name>